<organism evidence="2 3">
    <name type="scientific">Trichoplax adhaerens</name>
    <name type="common">Trichoplax reptans</name>
    <dbReference type="NCBI Taxonomy" id="10228"/>
    <lineage>
        <taxon>Eukaryota</taxon>
        <taxon>Metazoa</taxon>
        <taxon>Placozoa</taxon>
        <taxon>Uniplacotomia</taxon>
        <taxon>Trichoplacea</taxon>
        <taxon>Trichoplacidae</taxon>
        <taxon>Trichoplax</taxon>
    </lineage>
</organism>
<dbReference type="HOGENOM" id="CLU_034893_1_0_1"/>
<dbReference type="CTD" id="6755727"/>
<dbReference type="InParanoid" id="B3S217"/>
<dbReference type="GeneID" id="6755727"/>
<protein>
    <recommendedName>
        <fullName evidence="1">Programmed cell death protein 2 C-terminal domain-containing protein</fullName>
    </recommendedName>
</protein>
<dbReference type="InterPro" id="IPR007320">
    <property type="entry name" value="PDCD2_C"/>
</dbReference>
<dbReference type="OrthoDB" id="366284at2759"/>
<dbReference type="PANTHER" id="PTHR46421">
    <property type="entry name" value="PROGRAMMED CELL DEATH PROTEIN 2-LIKE"/>
    <property type="match status" value="1"/>
</dbReference>
<accession>B3S217</accession>
<dbReference type="eggNOG" id="KOG2061">
    <property type="taxonomic scope" value="Eukaryota"/>
</dbReference>
<reference evidence="2 3" key="1">
    <citation type="journal article" date="2008" name="Nature">
        <title>The Trichoplax genome and the nature of placozoans.</title>
        <authorList>
            <person name="Srivastava M."/>
            <person name="Begovic E."/>
            <person name="Chapman J."/>
            <person name="Putnam N.H."/>
            <person name="Hellsten U."/>
            <person name="Kawashima T."/>
            <person name="Kuo A."/>
            <person name="Mitros T."/>
            <person name="Salamov A."/>
            <person name="Carpenter M.L."/>
            <person name="Signorovitch A.Y."/>
            <person name="Moreno M.A."/>
            <person name="Kamm K."/>
            <person name="Grimwood J."/>
            <person name="Schmutz J."/>
            <person name="Shapiro H."/>
            <person name="Grigoriev I.V."/>
            <person name="Buss L.W."/>
            <person name="Schierwater B."/>
            <person name="Dellaporta S.L."/>
            <person name="Rokhsar D.S."/>
        </authorList>
    </citation>
    <scope>NUCLEOTIDE SEQUENCE [LARGE SCALE GENOMIC DNA]</scope>
    <source>
        <strain evidence="2 3">Grell-BS-1999</strain>
    </source>
</reference>
<dbReference type="EMBL" id="DS985247">
    <property type="protein sequence ID" value="EDV23288.1"/>
    <property type="molecule type" value="Genomic_DNA"/>
</dbReference>
<dbReference type="KEGG" id="tad:TRIADDRAFT_58416"/>
<dbReference type="Pfam" id="PF04194">
    <property type="entry name" value="PDCD2_C"/>
    <property type="match status" value="1"/>
</dbReference>
<dbReference type="InterPro" id="IPR052815">
    <property type="entry name" value="PDCD2-like_regulator"/>
</dbReference>
<evidence type="ECO:0000313" key="3">
    <source>
        <dbReference type="Proteomes" id="UP000009022"/>
    </source>
</evidence>
<name>B3S217_TRIAD</name>
<dbReference type="AlphaFoldDB" id="B3S217"/>
<dbReference type="PhylomeDB" id="B3S217"/>
<dbReference type="RefSeq" id="XP_002114198.1">
    <property type="nucleotide sequence ID" value="XM_002114162.1"/>
</dbReference>
<dbReference type="FunCoup" id="B3S217">
    <property type="interactions" value="885"/>
</dbReference>
<sequence length="325" mass="37443">MAYVQLAALDTCITSSEDNACDWMTNKIGGRPNWMHNSNHPSCKLCNKTQMLMVQIYCPLTGSSYHRTWSIIRSQVVEIKQDVAKTKIENSSNIWSCSGDDDWNDGNEGEREKNNLDIEAVLREDNKVDMETVIESANQVSIHHQRNTIADVPFITPVILVVFDEPNISQKSFKYEQKLLQAYEQQHGAVTEQITDDEVKMELYEKTSAKHGNRTFEKFMKRLQRYPKQVLRYNRGGSPLLMTATETDIIAVPDCPRCSSKRVFEFQLMPTLIYELKEISPSSSVPEFGTVFVYTCDNSCWNDDNQPYEEFVYLQSDPQEKNLPY</sequence>
<dbReference type="GO" id="GO:0005737">
    <property type="term" value="C:cytoplasm"/>
    <property type="evidence" value="ECO:0007669"/>
    <property type="project" value="InterPro"/>
</dbReference>
<evidence type="ECO:0000313" key="2">
    <source>
        <dbReference type="EMBL" id="EDV23288.1"/>
    </source>
</evidence>
<dbReference type="OMA" id="MPGPWAD"/>
<dbReference type="Proteomes" id="UP000009022">
    <property type="component" value="Unassembled WGS sequence"/>
</dbReference>
<evidence type="ECO:0000259" key="1">
    <source>
        <dbReference type="Pfam" id="PF04194"/>
    </source>
</evidence>
<dbReference type="STRING" id="10228.B3S217"/>
<keyword evidence="3" id="KW-1185">Reference proteome</keyword>
<gene>
    <name evidence="2" type="ORF">TRIADDRAFT_58416</name>
</gene>
<dbReference type="GO" id="GO:0006915">
    <property type="term" value="P:apoptotic process"/>
    <property type="evidence" value="ECO:0000318"/>
    <property type="project" value="GO_Central"/>
</dbReference>
<dbReference type="PANTHER" id="PTHR46421:SF1">
    <property type="entry name" value="PROGRAMMED CELL DEATH PROTEIN 2-LIKE"/>
    <property type="match status" value="1"/>
</dbReference>
<feature type="domain" description="Programmed cell death protein 2 C-terminal" evidence="1">
    <location>
        <begin position="214"/>
        <end position="315"/>
    </location>
</feature>
<proteinExistence type="predicted"/>